<proteinExistence type="predicted"/>
<dbReference type="RefSeq" id="WP_090812531.1">
    <property type="nucleotide sequence ID" value="NZ_FNKX01000004.1"/>
</dbReference>
<reference evidence="2" key="1">
    <citation type="submission" date="2016-10" db="EMBL/GenBank/DDBJ databases">
        <authorList>
            <person name="Varghese N."/>
            <person name="Submissions S."/>
        </authorList>
    </citation>
    <scope>NUCLEOTIDE SEQUENCE [LARGE SCALE GENOMIC DNA]</scope>
    <source>
        <strain evidence="2">DUS833</strain>
    </source>
</reference>
<name>A0A1H1KKB9_9BURK</name>
<sequence length="66" mass="7046">MESKPIHHKEHVIVPLPSMSVPGYAASAFVTSPTGKRSAFGILAYFASEKAALKFAIAYAKAVLLQ</sequence>
<keyword evidence="2" id="KW-1185">Reference proteome</keyword>
<dbReference type="AlphaFoldDB" id="A0A1H1KKB9"/>
<dbReference type="EMBL" id="FNKX01000004">
    <property type="protein sequence ID" value="SDR62189.1"/>
    <property type="molecule type" value="Genomic_DNA"/>
</dbReference>
<gene>
    <name evidence="1" type="ORF">SAMN05445850_8152</name>
</gene>
<dbReference type="Proteomes" id="UP000199365">
    <property type="component" value="Unassembled WGS sequence"/>
</dbReference>
<evidence type="ECO:0000313" key="2">
    <source>
        <dbReference type="Proteomes" id="UP000199365"/>
    </source>
</evidence>
<organism evidence="1 2">
    <name type="scientific">Paraburkholderia tuberum</name>
    <dbReference type="NCBI Taxonomy" id="157910"/>
    <lineage>
        <taxon>Bacteria</taxon>
        <taxon>Pseudomonadati</taxon>
        <taxon>Pseudomonadota</taxon>
        <taxon>Betaproteobacteria</taxon>
        <taxon>Burkholderiales</taxon>
        <taxon>Burkholderiaceae</taxon>
        <taxon>Paraburkholderia</taxon>
    </lineage>
</organism>
<accession>A0A1H1KKB9</accession>
<evidence type="ECO:0000313" key="1">
    <source>
        <dbReference type="EMBL" id="SDR62189.1"/>
    </source>
</evidence>
<protein>
    <submittedName>
        <fullName evidence="1">Uncharacterized protein</fullName>
    </submittedName>
</protein>